<evidence type="ECO:0000259" key="2">
    <source>
        <dbReference type="Pfam" id="PF13635"/>
    </source>
</evidence>
<organism evidence="3 4">
    <name type="scientific">Candidatus Shapirobacteria bacterium CG11_big_fil_rev_8_21_14_0_20_40_12</name>
    <dbReference type="NCBI Taxonomy" id="1974889"/>
    <lineage>
        <taxon>Bacteria</taxon>
        <taxon>Candidatus Shapironibacteriota</taxon>
    </lineage>
</organism>
<dbReference type="PANTHER" id="PTHR43566">
    <property type="entry name" value="CONSERVED PROTEIN"/>
    <property type="match status" value="1"/>
</dbReference>
<sequence length="378" mass="43885">MYSRLLKPPRNKSFFLFGPRGTGKTTWVKSTFPKAIYLDLLEAEIFNDLLANPQRLENYLPKKTTDFVIIDEIQRIPQLLNEVHRLIEKLHLKFILTGSSARKLRERGQNLLAGRALTYFMYPLTAIELNADFNLNLSLNFGLLPSVYQEKEPKKYLESYVKTYLEEEIFQEGLTRNLSAFARFLETASFSQGSVLNTSEIAREAAVERKVVENYFSILEDLLIGYRLPVFNKKAKRRLIVHPKFYFFDTGMYRIVRPMGPLDSPEMVEGISVESLFFQNLLAVNDNLNLGYKLYYYRTATGIEVDFIAYGERGIRAFEIKRTDKVSSKTTRGLKHFLKEYPQTKGFFLYGGKRKMRHGDIEIIPFEDALKNLPDLLL</sequence>
<evidence type="ECO:0000313" key="4">
    <source>
        <dbReference type="Proteomes" id="UP000231371"/>
    </source>
</evidence>
<proteinExistence type="predicted"/>
<dbReference type="InterPro" id="IPR041682">
    <property type="entry name" value="AAA_14"/>
</dbReference>
<dbReference type="PANTHER" id="PTHR43566:SF2">
    <property type="entry name" value="DUF4143 DOMAIN-CONTAINING PROTEIN"/>
    <property type="match status" value="1"/>
</dbReference>
<accession>A0A2H0KH55</accession>
<dbReference type="SUPFAM" id="SSF52540">
    <property type="entry name" value="P-loop containing nucleoside triphosphate hydrolases"/>
    <property type="match status" value="1"/>
</dbReference>
<comment type="caution">
    <text evidence="3">The sequence shown here is derived from an EMBL/GenBank/DDBJ whole genome shotgun (WGS) entry which is preliminary data.</text>
</comment>
<reference evidence="3 4" key="1">
    <citation type="submission" date="2017-09" db="EMBL/GenBank/DDBJ databases">
        <title>Depth-based differentiation of microbial function through sediment-hosted aquifers and enrichment of novel symbionts in the deep terrestrial subsurface.</title>
        <authorList>
            <person name="Probst A.J."/>
            <person name="Ladd B."/>
            <person name="Jarett J.K."/>
            <person name="Geller-Mcgrath D.E."/>
            <person name="Sieber C.M."/>
            <person name="Emerson J.B."/>
            <person name="Anantharaman K."/>
            <person name="Thomas B.C."/>
            <person name="Malmstrom R."/>
            <person name="Stieglmeier M."/>
            <person name="Klingl A."/>
            <person name="Woyke T."/>
            <person name="Ryan C.M."/>
            <person name="Banfield J.F."/>
        </authorList>
    </citation>
    <scope>NUCLEOTIDE SEQUENCE [LARGE SCALE GENOMIC DNA]</scope>
    <source>
        <strain evidence="3">CG11_big_fil_rev_8_21_14_0_20_40_12</strain>
    </source>
</reference>
<feature type="domain" description="AAA" evidence="1">
    <location>
        <begin position="11"/>
        <end position="129"/>
    </location>
</feature>
<protein>
    <submittedName>
        <fullName evidence="3">ATPase</fullName>
    </submittedName>
</protein>
<feature type="domain" description="DUF4143" evidence="2">
    <location>
        <begin position="167"/>
        <end position="322"/>
    </location>
</feature>
<name>A0A2H0KH55_9BACT</name>
<evidence type="ECO:0000259" key="1">
    <source>
        <dbReference type="Pfam" id="PF13173"/>
    </source>
</evidence>
<evidence type="ECO:0000313" key="3">
    <source>
        <dbReference type="EMBL" id="PIQ69714.1"/>
    </source>
</evidence>
<dbReference type="Proteomes" id="UP000231371">
    <property type="component" value="Unassembled WGS sequence"/>
</dbReference>
<dbReference type="EMBL" id="PCVI01000066">
    <property type="protein sequence ID" value="PIQ69714.1"/>
    <property type="molecule type" value="Genomic_DNA"/>
</dbReference>
<dbReference type="InterPro" id="IPR027417">
    <property type="entry name" value="P-loop_NTPase"/>
</dbReference>
<dbReference type="InterPro" id="IPR025420">
    <property type="entry name" value="DUF4143"/>
</dbReference>
<dbReference type="AlphaFoldDB" id="A0A2H0KH55"/>
<dbReference type="Pfam" id="PF13173">
    <property type="entry name" value="AAA_14"/>
    <property type="match status" value="1"/>
</dbReference>
<dbReference type="Pfam" id="PF13635">
    <property type="entry name" value="DUF4143"/>
    <property type="match status" value="1"/>
</dbReference>
<gene>
    <name evidence="3" type="ORF">COV89_04315</name>
</gene>